<gene>
    <name evidence="1" type="ORF">AVDCRST_MAG34-2182</name>
</gene>
<protein>
    <recommendedName>
        <fullName evidence="2">Bacteriocin biosynthesis cyclodehydratase domain-containing protein</fullName>
    </recommendedName>
</protein>
<name>A0A6J4MEP7_9ACTN</name>
<sequence>MHPVLTPGTHVLRRGPRESQVGLATGSAVLAGPPPDPAALGDDEHLLARLGSAGLAVADDRALREALPGHTADPWLRHSVAALARRSNDELGDVLARRGSVRVVAVRFGHPVGELLVAELAELCRRTGLVTAAAPRARSRGSAASSLVRVLVGVGEPSRELVDPWLRDGTPHLLVRLTEGRAVVGPFVVPGRTACLRCLDAYHREEDPVWPLLVEQYARATRSDRADGIPEPVDAALAAVAVGWAARDVATYAEGAAPATLGTTVSFSPLLEPVTRQQWRQHPHCGCAW</sequence>
<reference evidence="1" key="1">
    <citation type="submission" date="2020-02" db="EMBL/GenBank/DDBJ databases">
        <authorList>
            <person name="Meier V. D."/>
        </authorList>
    </citation>
    <scope>NUCLEOTIDE SEQUENCE</scope>
    <source>
        <strain evidence="1">AVDCRST_MAG34</strain>
    </source>
</reference>
<dbReference type="EMBL" id="CADCUI010000054">
    <property type="protein sequence ID" value="CAA9357299.1"/>
    <property type="molecule type" value="Genomic_DNA"/>
</dbReference>
<dbReference type="AlphaFoldDB" id="A0A6J4MEP7"/>
<evidence type="ECO:0008006" key="2">
    <source>
        <dbReference type="Google" id="ProtNLM"/>
    </source>
</evidence>
<dbReference type="InterPro" id="IPR022291">
    <property type="entry name" value="Bacteriocin_synth_cyclodeHase"/>
</dbReference>
<accession>A0A6J4MEP7</accession>
<dbReference type="Gene3D" id="3.40.50.720">
    <property type="entry name" value="NAD(P)-binding Rossmann-like Domain"/>
    <property type="match status" value="1"/>
</dbReference>
<dbReference type="NCBIfam" id="TIGR03882">
    <property type="entry name" value="cyclo_dehyd_2"/>
    <property type="match status" value="1"/>
</dbReference>
<organism evidence="1">
    <name type="scientific">uncultured Nocardioidaceae bacterium</name>
    <dbReference type="NCBI Taxonomy" id="253824"/>
    <lineage>
        <taxon>Bacteria</taxon>
        <taxon>Bacillati</taxon>
        <taxon>Actinomycetota</taxon>
        <taxon>Actinomycetes</taxon>
        <taxon>Propionibacteriales</taxon>
        <taxon>Nocardioidaceae</taxon>
        <taxon>environmental samples</taxon>
    </lineage>
</organism>
<evidence type="ECO:0000313" key="1">
    <source>
        <dbReference type="EMBL" id="CAA9357299.1"/>
    </source>
</evidence>
<proteinExistence type="predicted"/>